<reference evidence="16" key="2">
    <citation type="submission" date="2016-04" db="UniProtKB">
        <authorList>
            <consortium name="WormBaseParasite"/>
        </authorList>
    </citation>
    <scope>IDENTIFICATION</scope>
</reference>
<dbReference type="GO" id="GO:0006488">
    <property type="term" value="P:dolichol-linked oligosaccharide biosynthetic process"/>
    <property type="evidence" value="ECO:0007669"/>
    <property type="project" value="UniProtKB-UniRule"/>
</dbReference>
<sequence>MDDMFSGDWLFAGLLVAVHGLLVTIVYCYQPEPYMDEIFHVHQTRKYCNGDWSWDPMITTPPALYLLSMPFCGMERYMNSILTGLTFVGFCRFRRLFVKESVHSSALVAIFFPSVVALSTSFQVLFHTSVLFYTDLLSVCTVVWGFSLNSPLSSSLAFALAALTRQTNIIWAAANAAVRLVEDVDISRPFSSILRSLLRLTSFVLLGGCFCLFVLINGGVVLGDVSAHHPRLHLIQFLYFALFTAIHSWPHSLPLIQRLLSELFSPFSVILVIPVALSAVYFAYDHPYLLADNRHVTFYLWRWWLSYPRCRLLLTPLFVCSLIYIRKLSTHLSPLVRILFVLCSFVVIVPAHLIEPRYFIVPFVLWRLSAKLSSNKLLILAELLTELLIFASVFLLFLSKPFEWASEPGVKQRFMW</sequence>
<evidence type="ECO:0000256" key="7">
    <source>
        <dbReference type="ARBA" id="ARBA00022679"/>
    </source>
</evidence>
<dbReference type="PANTHER" id="PTHR12989:SF10">
    <property type="entry name" value="DOL-P-GLC:GLC(2)MAN(9)GLCNAC(2)-PP-DOL ALPHA-1,2-GLUCOSYLTRANSFERASE-RELATED"/>
    <property type="match status" value="1"/>
</dbReference>
<evidence type="ECO:0000256" key="10">
    <source>
        <dbReference type="ARBA" id="ARBA00022989"/>
    </source>
</evidence>
<feature type="transmembrane region" description="Helical" evidence="14">
    <location>
        <begin position="234"/>
        <end position="251"/>
    </location>
</feature>
<name>A0A0K0DBS5_ANGCA</name>
<feature type="transmembrane region" description="Helical" evidence="14">
    <location>
        <begin position="377"/>
        <end position="398"/>
    </location>
</feature>
<comment type="subcellular location">
    <subcellularLocation>
        <location evidence="1">Endoplasmic reticulum membrane</location>
        <topology evidence="1">Multi-pass membrane protein</topology>
    </subcellularLocation>
</comment>
<keyword evidence="8 14" id="KW-0812">Transmembrane</keyword>
<keyword evidence="11 14" id="KW-0472">Membrane</keyword>
<reference evidence="15" key="1">
    <citation type="submission" date="2012-09" db="EMBL/GenBank/DDBJ databases">
        <authorList>
            <person name="Martin A.A."/>
        </authorList>
    </citation>
    <scope>NUCLEOTIDE SEQUENCE</scope>
</reference>
<evidence type="ECO:0000256" key="6">
    <source>
        <dbReference type="ARBA" id="ARBA00022676"/>
    </source>
</evidence>
<organism evidence="15 16">
    <name type="scientific">Angiostrongylus cantonensis</name>
    <name type="common">Rat lungworm</name>
    <dbReference type="NCBI Taxonomy" id="6313"/>
    <lineage>
        <taxon>Eukaryota</taxon>
        <taxon>Metazoa</taxon>
        <taxon>Ecdysozoa</taxon>
        <taxon>Nematoda</taxon>
        <taxon>Chromadorea</taxon>
        <taxon>Rhabditida</taxon>
        <taxon>Rhabditina</taxon>
        <taxon>Rhabditomorpha</taxon>
        <taxon>Strongyloidea</taxon>
        <taxon>Metastrongylidae</taxon>
        <taxon>Angiostrongylus</taxon>
    </lineage>
</organism>
<keyword evidence="10 14" id="KW-1133">Transmembrane helix</keyword>
<feature type="transmembrane region" description="Helical" evidence="14">
    <location>
        <begin position="105"/>
        <end position="124"/>
    </location>
</feature>
<keyword evidence="15" id="KW-1185">Reference proteome</keyword>
<feature type="transmembrane region" description="Helical" evidence="14">
    <location>
        <begin position="336"/>
        <end position="354"/>
    </location>
</feature>
<evidence type="ECO:0000256" key="3">
    <source>
        <dbReference type="ARBA" id="ARBA00010600"/>
    </source>
</evidence>
<dbReference type="AlphaFoldDB" id="A0A0K0DBS5"/>
<dbReference type="PIRSF" id="PIRSF028810">
    <property type="entry name" value="Alpha1_2_glucosyltferase_Alg10"/>
    <property type="match status" value="1"/>
</dbReference>
<feature type="transmembrane region" description="Helical" evidence="14">
    <location>
        <begin position="9"/>
        <end position="27"/>
    </location>
</feature>
<evidence type="ECO:0000256" key="2">
    <source>
        <dbReference type="ARBA" id="ARBA00004922"/>
    </source>
</evidence>
<feature type="transmembrane region" description="Helical" evidence="14">
    <location>
        <begin position="263"/>
        <end position="284"/>
    </location>
</feature>
<evidence type="ECO:0000256" key="11">
    <source>
        <dbReference type="ARBA" id="ARBA00023136"/>
    </source>
</evidence>
<evidence type="ECO:0000256" key="4">
    <source>
        <dbReference type="ARBA" id="ARBA00011967"/>
    </source>
</evidence>
<dbReference type="STRING" id="6313.A0A0K0DBS5"/>
<comment type="function">
    <text evidence="12">Dol-P-Glc:Glc(2)Man(9)GlcNAc(2)-PP-Dol alpha-1,2-glucosyltransferase that operates in the biosynthetic pathway of dolichol-linked oligosaccharides, the glycan precursors employed in protein asparagine (N)-glycosylation. The assembly of dolichol-linked oligosaccharides begins on the cytosolic side of the endoplasmic reticulum membrane and finishes in its lumen. The sequential addition of sugars to dolichol pyrophosphate produces dolichol-linked oligosaccharides containing fourteen sugars, including two GlcNAcs, nine mannoses and three glucoses. Once assembled, the oligosaccharide is transferred from the lipid to nascent proteins by oligosaccharyltransferases. In the lumen of the endoplasmic reticulum, adds the third and last glucose residue from dolichyl phosphate glucose (Dol-P-Glc) onto the lipid-linked oligosaccharide intermediate Glc(2)Man(9)GlcNAc(2)-PP-Dol to produce Glc(3)Man(9)GlcNAc(2)-PP-Dol.</text>
</comment>
<comment type="pathway">
    <text evidence="2">Protein modification; protein glycosylation.</text>
</comment>
<evidence type="ECO:0000256" key="1">
    <source>
        <dbReference type="ARBA" id="ARBA00004477"/>
    </source>
</evidence>
<feature type="transmembrane region" description="Helical" evidence="14">
    <location>
        <begin position="304"/>
        <end position="324"/>
    </location>
</feature>
<evidence type="ECO:0000256" key="9">
    <source>
        <dbReference type="ARBA" id="ARBA00022824"/>
    </source>
</evidence>
<evidence type="ECO:0000256" key="8">
    <source>
        <dbReference type="ARBA" id="ARBA00022692"/>
    </source>
</evidence>
<feature type="transmembrane region" description="Helical" evidence="14">
    <location>
        <begin position="197"/>
        <end position="222"/>
    </location>
</feature>
<dbReference type="WBParaSite" id="ACAC_0000791401-mRNA-1">
    <property type="protein sequence ID" value="ACAC_0000791401-mRNA-1"/>
    <property type="gene ID" value="ACAC_0000791401"/>
</dbReference>
<dbReference type="InterPro" id="IPR016900">
    <property type="entry name" value="Alg10"/>
</dbReference>
<comment type="catalytic activity">
    <reaction evidence="13">
        <text>an alpha-D-Glc-(1-&gt;3)-alpha-D-Glc-(1-&gt;3)-alpha-D-Man-(1-&gt;2)-alpha-D-Man-(1-&gt;2)-alpha-D-Man-(1-&gt;3)-[alpha-D-Man-(1-&gt;2)-alpha-D-Man-(1-&gt;3)-[alpha-D-Man-(1-&gt;2)-alpha-D-Man-(1-&gt;6)]-alpha-D-Man-(1-&gt;6)]-beta-D-Man-(1-&gt;4)-beta-D-GlcNAc-(1-&gt;4)-alpha-D-GlcNAc-diphospho-di-trans,poly-cis-dolichol + a di-trans,poly-cis-dolichyl beta-D-glucosyl phosphate = a alpha-D-Glc-(1-&gt;2)-alpha-D-Glc-(1-&gt;3)-alpha-D-Glc-(1-&gt;3)-alpha-D-Man-(1-&gt;2)-alpha-D-Man-(1-&gt;2)-alpha-D-Man-(1-&gt;3)-[alpha-D-Man-(1-&gt;2)-alpha-D-Man-(1-&gt;3)-[alpha-D-Man-(1-&gt;2)-alpha-D-Man-(1-&gt;6)]-alpha-D-Man-(1-&gt;6)]-beta-D-Man-(1-&gt;4)-beta-D-GlcNAc-(1-&gt;4)-alpha-D-GlcNAc-diphospho-di-trans,poly-cis-dolichol + a di-trans,poly-cis-dolichyl phosphate + H(+)</text>
        <dbReference type="Rhea" id="RHEA:29543"/>
        <dbReference type="Rhea" id="RHEA-COMP:19498"/>
        <dbReference type="Rhea" id="RHEA-COMP:19502"/>
        <dbReference type="Rhea" id="RHEA-COMP:19512"/>
        <dbReference type="Rhea" id="RHEA-COMP:19522"/>
        <dbReference type="ChEBI" id="CHEBI:15378"/>
        <dbReference type="ChEBI" id="CHEBI:57525"/>
        <dbReference type="ChEBI" id="CHEBI:57683"/>
        <dbReference type="ChEBI" id="CHEBI:132522"/>
        <dbReference type="ChEBI" id="CHEBI:132523"/>
        <dbReference type="EC" id="2.4.1.256"/>
    </reaction>
    <physiologicalReaction direction="left-to-right" evidence="13">
        <dbReference type="Rhea" id="RHEA:29544"/>
    </physiologicalReaction>
</comment>
<evidence type="ECO:0000256" key="5">
    <source>
        <dbReference type="ARBA" id="ARBA00018512"/>
    </source>
</evidence>
<keyword evidence="6 14" id="KW-0328">Glycosyltransferase</keyword>
<evidence type="ECO:0000313" key="16">
    <source>
        <dbReference type="WBParaSite" id="ACAC_0000791401-mRNA-1"/>
    </source>
</evidence>
<proteinExistence type="inferred from homology"/>
<protein>
    <recommendedName>
        <fullName evidence="5 14">Dol-P-Glc:Glc(2)Man(9)GlcNAc(2)-PP-Dol alpha-1,2-glucosyltransferase</fullName>
        <ecNumber evidence="4 14">2.4.1.256</ecNumber>
    </recommendedName>
</protein>
<dbReference type="EC" id="2.4.1.256" evidence="4 14"/>
<keyword evidence="7" id="KW-0808">Transferase</keyword>
<dbReference type="GO" id="GO:0005789">
    <property type="term" value="C:endoplasmic reticulum membrane"/>
    <property type="evidence" value="ECO:0007669"/>
    <property type="project" value="UniProtKB-SubCell"/>
</dbReference>
<dbReference type="Pfam" id="PF04922">
    <property type="entry name" value="DIE2_ALG10"/>
    <property type="match status" value="2"/>
</dbReference>
<dbReference type="PANTHER" id="PTHR12989">
    <property type="entry name" value="ALPHA-1,2-GLUCOSYLTRANSFERASE ALG10"/>
    <property type="match status" value="1"/>
</dbReference>
<evidence type="ECO:0000256" key="12">
    <source>
        <dbReference type="ARBA" id="ARBA00044727"/>
    </source>
</evidence>
<accession>A0A0K0DBS5</accession>
<comment type="similarity">
    <text evidence="3 14">Belongs to the ALG10 glucosyltransferase family.</text>
</comment>
<evidence type="ECO:0000256" key="14">
    <source>
        <dbReference type="PIRNR" id="PIRNR028810"/>
    </source>
</evidence>
<dbReference type="Proteomes" id="UP000035642">
    <property type="component" value="Unassembled WGS sequence"/>
</dbReference>
<keyword evidence="9" id="KW-0256">Endoplasmic reticulum</keyword>
<comment type="caution">
    <text evidence="14">Lacks conserved residue(s) required for the propagation of feature annotation.</text>
</comment>
<evidence type="ECO:0000313" key="15">
    <source>
        <dbReference type="Proteomes" id="UP000035642"/>
    </source>
</evidence>
<evidence type="ECO:0000256" key="13">
    <source>
        <dbReference type="ARBA" id="ARBA00048064"/>
    </source>
</evidence>
<dbReference type="GO" id="GO:0106073">
    <property type="term" value="F:dolichyl pyrophosphate Glc2Man9GlcNAc2 alpha-1,2-glucosyltransferase activity"/>
    <property type="evidence" value="ECO:0007669"/>
    <property type="project" value="UniProtKB-UniRule"/>
</dbReference>